<dbReference type="GO" id="GO:0006412">
    <property type="term" value="P:translation"/>
    <property type="evidence" value="ECO:0007669"/>
    <property type="project" value="UniProtKB-UniRule"/>
</dbReference>
<dbReference type="GO" id="GO:0070181">
    <property type="term" value="F:small ribosomal subunit rRNA binding"/>
    <property type="evidence" value="ECO:0007669"/>
    <property type="project" value="TreeGrafter"/>
</dbReference>
<evidence type="ECO:0000256" key="4">
    <source>
        <dbReference type="ARBA" id="ARBA00035104"/>
    </source>
</evidence>
<evidence type="ECO:0000256" key="1">
    <source>
        <dbReference type="ARBA" id="ARBA00009512"/>
    </source>
</evidence>
<evidence type="ECO:0000256" key="6">
    <source>
        <dbReference type="HAMAP-Rule" id="MF_00360"/>
    </source>
</evidence>
<dbReference type="Pfam" id="PF01250">
    <property type="entry name" value="Ribosomal_S6"/>
    <property type="match status" value="1"/>
</dbReference>
<evidence type="ECO:0000256" key="2">
    <source>
        <dbReference type="ARBA" id="ARBA00022980"/>
    </source>
</evidence>
<dbReference type="GO" id="GO:1990904">
    <property type="term" value="C:ribonucleoprotein complex"/>
    <property type="evidence" value="ECO:0007669"/>
    <property type="project" value="UniProtKB-KW"/>
</dbReference>
<dbReference type="GO" id="GO:0005840">
    <property type="term" value="C:ribosome"/>
    <property type="evidence" value="ECO:0007669"/>
    <property type="project" value="UniProtKB-KW"/>
</dbReference>
<dbReference type="CDD" id="cd00473">
    <property type="entry name" value="bS6"/>
    <property type="match status" value="1"/>
</dbReference>
<sequence length="113" mass="13984">MKYETLFILNPVLSEEQMKYCVYEYIDFFFKKKAKLLFQEHWGLKKLAYYIQNKINGYYHVFYYKVNSQFISKLELKIRRDERIIRFFSVKIDKDASLYIKRNKSNLVQADFF</sequence>
<dbReference type="Proteomes" id="UP000031659">
    <property type="component" value="Chromosome"/>
</dbReference>
<protein>
    <recommendedName>
        <fullName evidence="5 6">Small ribosomal subunit protein bS6</fullName>
    </recommendedName>
</protein>
<keyword evidence="2 6" id="KW-0689">Ribosomal protein</keyword>
<dbReference type="InterPro" id="IPR035980">
    <property type="entry name" value="Ribosomal_bS6_sf"/>
</dbReference>
<proteinExistence type="inferred from homology"/>
<dbReference type="RefSeq" id="WP_041093934.1">
    <property type="nucleotide sequence ID" value="NZ_AP013293.1"/>
</dbReference>
<reference evidence="7 8" key="1">
    <citation type="journal article" date="2014" name="ISME J.">
        <title>Swapping symbionts in spittlebugs: evolutionary replacement of a reduced genome symbiont.</title>
        <authorList>
            <person name="Koga R."/>
            <person name="Moran N.A."/>
        </authorList>
    </citation>
    <scope>NUCLEOTIDE SEQUENCE [LARGE SCALE GENOMIC DNA]</scope>
    <source>
        <strain evidence="7 8">PSPU</strain>
    </source>
</reference>
<dbReference type="InterPro" id="IPR020814">
    <property type="entry name" value="Ribosomal_S6_plastid/chlpt"/>
</dbReference>
<keyword evidence="3 6" id="KW-0687">Ribonucleoprotein</keyword>
<dbReference type="KEGG" id="smup:SMPSPU_183"/>
<dbReference type="PANTHER" id="PTHR21011">
    <property type="entry name" value="MITOCHONDRIAL 28S RIBOSOMAL PROTEIN S6"/>
    <property type="match status" value="1"/>
</dbReference>
<dbReference type="Gene3D" id="3.30.70.60">
    <property type="match status" value="1"/>
</dbReference>
<keyword evidence="6" id="KW-0694">RNA-binding</keyword>
<comment type="function">
    <text evidence="4 6">Binds together with bS18 to 16S ribosomal RNA.</text>
</comment>
<dbReference type="NCBIfam" id="TIGR00166">
    <property type="entry name" value="S6"/>
    <property type="match status" value="1"/>
</dbReference>
<evidence type="ECO:0000313" key="7">
    <source>
        <dbReference type="EMBL" id="BAO66335.1"/>
    </source>
</evidence>
<dbReference type="HAMAP" id="MF_00360">
    <property type="entry name" value="Ribosomal_bS6"/>
    <property type="match status" value="1"/>
</dbReference>
<dbReference type="AlphaFoldDB" id="A0AAD1AYM6"/>
<dbReference type="SUPFAM" id="SSF54995">
    <property type="entry name" value="Ribosomal protein S6"/>
    <property type="match status" value="1"/>
</dbReference>
<dbReference type="EMBL" id="AP013293">
    <property type="protein sequence ID" value="BAO66335.1"/>
    <property type="molecule type" value="Genomic_DNA"/>
</dbReference>
<keyword evidence="6" id="KW-0699">rRNA-binding</keyword>
<accession>A0AAD1AYM6</accession>
<comment type="similarity">
    <text evidence="1 6">Belongs to the bacterial ribosomal protein bS6 family.</text>
</comment>
<dbReference type="InterPro" id="IPR014717">
    <property type="entry name" value="Transl_elong_EF1B/ribsomal_bS6"/>
</dbReference>
<name>A0AAD1AYM6_9FLAO</name>
<dbReference type="PANTHER" id="PTHR21011:SF1">
    <property type="entry name" value="SMALL RIBOSOMAL SUBUNIT PROTEIN BS6M"/>
    <property type="match status" value="1"/>
</dbReference>
<dbReference type="InterPro" id="IPR000529">
    <property type="entry name" value="Ribosomal_bS6"/>
</dbReference>
<organism evidence="7 8">
    <name type="scientific">Candidatus Karelsulcia muelleri PSPU</name>
    <dbReference type="NCBI Taxonomy" id="1189303"/>
    <lineage>
        <taxon>Bacteria</taxon>
        <taxon>Pseudomonadati</taxon>
        <taxon>Bacteroidota</taxon>
        <taxon>Flavobacteriia</taxon>
        <taxon>Flavobacteriales</taxon>
        <taxon>Candidatus Karelsulcia</taxon>
    </lineage>
</organism>
<evidence type="ECO:0000256" key="3">
    <source>
        <dbReference type="ARBA" id="ARBA00023274"/>
    </source>
</evidence>
<dbReference type="GO" id="GO:0005737">
    <property type="term" value="C:cytoplasm"/>
    <property type="evidence" value="ECO:0007669"/>
    <property type="project" value="UniProtKB-ARBA"/>
</dbReference>
<evidence type="ECO:0000256" key="5">
    <source>
        <dbReference type="ARBA" id="ARBA00035294"/>
    </source>
</evidence>
<gene>
    <name evidence="6 7" type="primary">rpsF</name>
    <name evidence="7" type="ORF">SMPSPU_183</name>
</gene>
<dbReference type="GO" id="GO:0003735">
    <property type="term" value="F:structural constituent of ribosome"/>
    <property type="evidence" value="ECO:0007669"/>
    <property type="project" value="InterPro"/>
</dbReference>
<evidence type="ECO:0000313" key="8">
    <source>
        <dbReference type="Proteomes" id="UP000031659"/>
    </source>
</evidence>